<protein>
    <submittedName>
        <fullName evidence="2">BZIP domain-containing protein</fullName>
    </submittedName>
</protein>
<dbReference type="Proteomes" id="UP000887580">
    <property type="component" value="Unplaced"/>
</dbReference>
<evidence type="ECO:0000313" key="2">
    <source>
        <dbReference type="WBParaSite" id="PS1159_v2.g22991.t1"/>
    </source>
</evidence>
<sequence length="246" mass="28645">MSQQQPQHWNYATSNSAPSYYPPYPMDPMIPPTQQTYYNDTNHNLYPRQDHSQSCPSIDLPTFEYPSQQQNYHYSTSNESSPSPNGKLKSKYPPVRKLTRASSHSSNCSTPLPTTASNGYSYPSQIHQQQQHQHLHPIIFPTYNPIQSLQSQDPTKPLYDGQKRGRKPKPDDYDEEKKLAKRNYGRHYRKNKTLEALKVQEKFKTTKFYMDSIKNWAALNGCMELAKLVEQHDKYMDDIEKYSGED</sequence>
<accession>A0AC35G1T8</accession>
<evidence type="ECO:0000313" key="1">
    <source>
        <dbReference type="Proteomes" id="UP000887580"/>
    </source>
</evidence>
<name>A0AC35G1T8_9BILA</name>
<reference evidence="2" key="1">
    <citation type="submission" date="2022-11" db="UniProtKB">
        <authorList>
            <consortium name="WormBaseParasite"/>
        </authorList>
    </citation>
    <scope>IDENTIFICATION</scope>
</reference>
<dbReference type="WBParaSite" id="PS1159_v2.g22991.t1">
    <property type="protein sequence ID" value="PS1159_v2.g22991.t1"/>
    <property type="gene ID" value="PS1159_v2.g22991"/>
</dbReference>
<proteinExistence type="predicted"/>
<organism evidence="1 2">
    <name type="scientific">Panagrolaimus sp. PS1159</name>
    <dbReference type="NCBI Taxonomy" id="55785"/>
    <lineage>
        <taxon>Eukaryota</taxon>
        <taxon>Metazoa</taxon>
        <taxon>Ecdysozoa</taxon>
        <taxon>Nematoda</taxon>
        <taxon>Chromadorea</taxon>
        <taxon>Rhabditida</taxon>
        <taxon>Tylenchina</taxon>
        <taxon>Panagrolaimomorpha</taxon>
        <taxon>Panagrolaimoidea</taxon>
        <taxon>Panagrolaimidae</taxon>
        <taxon>Panagrolaimus</taxon>
    </lineage>
</organism>